<comment type="caution">
    <text evidence="1">The sequence shown here is derived from an EMBL/GenBank/DDBJ whole genome shotgun (WGS) entry which is preliminary data.</text>
</comment>
<name>A0A7J6HIR2_CANSA</name>
<dbReference type="EMBL" id="JAATIQ010000041">
    <property type="protein sequence ID" value="KAF4395152.1"/>
    <property type="molecule type" value="Genomic_DNA"/>
</dbReference>
<evidence type="ECO:0000313" key="1">
    <source>
        <dbReference type="EMBL" id="KAF4395152.1"/>
    </source>
</evidence>
<gene>
    <name evidence="1" type="ORF">G4B88_018022</name>
</gene>
<organism evidence="1 2">
    <name type="scientific">Cannabis sativa</name>
    <name type="common">Hemp</name>
    <name type="synonym">Marijuana</name>
    <dbReference type="NCBI Taxonomy" id="3483"/>
    <lineage>
        <taxon>Eukaryota</taxon>
        <taxon>Viridiplantae</taxon>
        <taxon>Streptophyta</taxon>
        <taxon>Embryophyta</taxon>
        <taxon>Tracheophyta</taxon>
        <taxon>Spermatophyta</taxon>
        <taxon>Magnoliopsida</taxon>
        <taxon>eudicotyledons</taxon>
        <taxon>Gunneridae</taxon>
        <taxon>Pentapetalae</taxon>
        <taxon>rosids</taxon>
        <taxon>fabids</taxon>
        <taxon>Rosales</taxon>
        <taxon>Cannabaceae</taxon>
        <taxon>Cannabis</taxon>
    </lineage>
</organism>
<keyword evidence="2" id="KW-1185">Reference proteome</keyword>
<reference evidence="1 2" key="1">
    <citation type="journal article" date="2020" name="bioRxiv">
        <title>Sequence and annotation of 42 cannabis genomes reveals extensive copy number variation in cannabinoid synthesis and pathogen resistance genes.</title>
        <authorList>
            <person name="Mckernan K.J."/>
            <person name="Helbert Y."/>
            <person name="Kane L.T."/>
            <person name="Ebling H."/>
            <person name="Zhang L."/>
            <person name="Liu B."/>
            <person name="Eaton Z."/>
            <person name="Mclaughlin S."/>
            <person name="Kingan S."/>
            <person name="Baybayan P."/>
            <person name="Concepcion G."/>
            <person name="Jordan M."/>
            <person name="Riva A."/>
            <person name="Barbazuk W."/>
            <person name="Harkins T."/>
        </authorList>
    </citation>
    <scope>NUCLEOTIDE SEQUENCE [LARGE SCALE GENOMIC DNA]</scope>
    <source>
        <strain evidence="2">cv. Jamaican Lion 4</strain>
        <tissue evidence="1">Leaf</tissue>
    </source>
</reference>
<dbReference type="Proteomes" id="UP000583929">
    <property type="component" value="Unassembled WGS sequence"/>
</dbReference>
<accession>A0A7J6HIR2</accession>
<sequence>MGFSRKLMSSLFSVRLRLPLLFSPTVGSFMSSVAAPAW</sequence>
<evidence type="ECO:0000313" key="2">
    <source>
        <dbReference type="Proteomes" id="UP000583929"/>
    </source>
</evidence>
<protein>
    <submittedName>
        <fullName evidence="1">Uncharacterized protein</fullName>
    </submittedName>
</protein>
<proteinExistence type="predicted"/>
<dbReference type="AlphaFoldDB" id="A0A7J6HIR2"/>